<evidence type="ECO:0000313" key="2">
    <source>
        <dbReference type="Proteomes" id="UP000327000"/>
    </source>
</evidence>
<comment type="caution">
    <text evidence="1">The sequence shown here is derived from an EMBL/GenBank/DDBJ whole genome shotgun (WGS) entry which is preliminary data.</text>
</comment>
<sequence length="79" mass="9172">MWPPGHRPALRIRIGGQWQYCVVHMRLDYADGTVGYQVDVRQPDGTVIRTYRWDPEVMRIAHGSDVDPDDHRDPEDGRS</sequence>
<dbReference type="AlphaFoldDB" id="A0A5N5WCQ7"/>
<organism evidence="1 2">
    <name type="scientific">Streptomyces mobaraensis</name>
    <name type="common">Streptoverticillium mobaraense</name>
    <dbReference type="NCBI Taxonomy" id="35621"/>
    <lineage>
        <taxon>Bacteria</taxon>
        <taxon>Bacillati</taxon>
        <taxon>Actinomycetota</taxon>
        <taxon>Actinomycetes</taxon>
        <taxon>Kitasatosporales</taxon>
        <taxon>Streptomycetaceae</taxon>
        <taxon>Streptomyces</taxon>
    </lineage>
</organism>
<keyword evidence="2" id="KW-1185">Reference proteome</keyword>
<dbReference type="RefSeq" id="WP_152262650.1">
    <property type="nucleotide sequence ID" value="NZ_VOKX01000009.1"/>
</dbReference>
<accession>A0A5N5WCQ7</accession>
<dbReference type="EMBL" id="VOKX01000009">
    <property type="protein sequence ID" value="KAB7850111.1"/>
    <property type="molecule type" value="Genomic_DNA"/>
</dbReference>
<gene>
    <name evidence="1" type="ORF">FRZ00_05790</name>
</gene>
<reference evidence="1 2" key="1">
    <citation type="journal article" date="2019" name="Microb. Cell Fact.">
        <title>Exploring novel herbicidin analogues by transcriptional regulator overexpression and MS/MS molecular networking.</title>
        <authorList>
            <person name="Shi Y."/>
            <person name="Gu R."/>
            <person name="Li Y."/>
            <person name="Wang X."/>
            <person name="Ren W."/>
            <person name="Li X."/>
            <person name="Wang L."/>
            <person name="Xie Y."/>
            <person name="Hong B."/>
        </authorList>
    </citation>
    <scope>NUCLEOTIDE SEQUENCE [LARGE SCALE GENOMIC DNA]</scope>
    <source>
        <strain evidence="1 2">US-43</strain>
    </source>
</reference>
<dbReference type="Proteomes" id="UP000327000">
    <property type="component" value="Unassembled WGS sequence"/>
</dbReference>
<name>A0A5N5WCQ7_STRMB</name>
<dbReference type="OrthoDB" id="4229519at2"/>
<evidence type="ECO:0000313" key="1">
    <source>
        <dbReference type="EMBL" id="KAB7850111.1"/>
    </source>
</evidence>
<proteinExistence type="predicted"/>
<protein>
    <submittedName>
        <fullName evidence="1">Uncharacterized protein</fullName>
    </submittedName>
</protein>